<dbReference type="InterPro" id="IPR003343">
    <property type="entry name" value="Big_2"/>
</dbReference>
<gene>
    <name evidence="3" type="ORF">ERS852540_02057</name>
</gene>
<sequence length="535" mass="58364">MTSLSSSASTSAKTVNNNAQKNISVSVCEKNAFTAVNGHKKRKQGRLRNFCIVFLSVVGAFCTGIMLFCGYAMTQMNQNRPNRPSTEAQPSLTVTKIKPVPRIISVSVAEELNADFTRNVAIECRNEDGTTDGLYYSYNGDSKRKRLEGGKAVLSLPKGSYIITVTNDSGKAVQSDEFTINVDAVTKITIDKTDTYMNVGMTGTLTTAFETIGNPTDSEKSVKWNSSAPKTVSVKDGVITALKAGTATITASVSDSISDSIEITVTDLLRAPKITATKPLLQPGQYSEAEGSMIDAVLESRVNTAGYGTRAGVVAAARFIPLEFNYKIPYFYENGRLDPQPERPYCDGEGRFYHKGLYLTHSKFDILDKKGILFGPATWGEPLTNWEDAFGLIPGAKYANGMTCSGFVSWCLYNGGVPLGDVGAGDTPGYDDEYSDFGERVWLDEEVMRSGILQVGDLIGCDGHIAIIAGFDENNIYIAEALGKGIVMEVRERYREVWQCGDYTYAMLMGDIYAKHNGEGNVTEMWKDYSAENNQ</sequence>
<dbReference type="SUPFAM" id="SSF54001">
    <property type="entry name" value="Cysteine proteinases"/>
    <property type="match status" value="1"/>
</dbReference>
<dbReference type="Pfam" id="PF02368">
    <property type="entry name" value="Big_2"/>
    <property type="match status" value="1"/>
</dbReference>
<dbReference type="SUPFAM" id="SSF49373">
    <property type="entry name" value="Invasin/intimin cell-adhesion fragments"/>
    <property type="match status" value="1"/>
</dbReference>
<dbReference type="AlphaFoldDB" id="A0A174ZS95"/>
<dbReference type="Proteomes" id="UP000095662">
    <property type="component" value="Unassembled WGS sequence"/>
</dbReference>
<keyword evidence="1" id="KW-1133">Transmembrane helix</keyword>
<feature type="domain" description="BIG2" evidence="2">
    <location>
        <begin position="184"/>
        <end position="263"/>
    </location>
</feature>
<dbReference type="EMBL" id="CZBY01000018">
    <property type="protein sequence ID" value="CUQ90125.1"/>
    <property type="molecule type" value="Genomic_DNA"/>
</dbReference>
<reference evidence="3 4" key="1">
    <citation type="submission" date="2015-09" db="EMBL/GenBank/DDBJ databases">
        <authorList>
            <consortium name="Pathogen Informatics"/>
        </authorList>
    </citation>
    <scope>NUCLEOTIDE SEQUENCE [LARGE SCALE GENOMIC DNA]</scope>
    <source>
        <strain evidence="3 4">2789STDY5834928</strain>
    </source>
</reference>
<feature type="transmembrane region" description="Helical" evidence="1">
    <location>
        <begin position="50"/>
        <end position="73"/>
    </location>
</feature>
<evidence type="ECO:0000256" key="1">
    <source>
        <dbReference type="SAM" id="Phobius"/>
    </source>
</evidence>
<dbReference type="InterPro" id="IPR038765">
    <property type="entry name" value="Papain-like_cys_pep_sf"/>
</dbReference>
<evidence type="ECO:0000313" key="3">
    <source>
        <dbReference type="EMBL" id="CUQ90125.1"/>
    </source>
</evidence>
<keyword evidence="1" id="KW-0472">Membrane</keyword>
<evidence type="ECO:0000313" key="4">
    <source>
        <dbReference type="Proteomes" id="UP000095662"/>
    </source>
</evidence>
<dbReference type="OrthoDB" id="529831at2"/>
<dbReference type="STRING" id="39492.ERS852540_02057"/>
<name>A0A174ZS95_9FIRM</name>
<proteinExistence type="predicted"/>
<dbReference type="SMART" id="SM00635">
    <property type="entry name" value="BID_2"/>
    <property type="match status" value="1"/>
</dbReference>
<keyword evidence="1" id="KW-0812">Transmembrane</keyword>
<accession>A0A174ZS95</accession>
<protein>
    <submittedName>
        <fullName evidence="3">Bacterial Ig-like domain (Group 2)</fullName>
    </submittedName>
</protein>
<dbReference type="Gene3D" id="2.60.40.1080">
    <property type="match status" value="1"/>
</dbReference>
<dbReference type="InterPro" id="IPR008964">
    <property type="entry name" value="Invasin/intimin_cell_adhesion"/>
</dbReference>
<evidence type="ECO:0000259" key="2">
    <source>
        <dbReference type="SMART" id="SM00635"/>
    </source>
</evidence>
<dbReference type="Gene3D" id="3.90.1720.10">
    <property type="entry name" value="endopeptidase domain like (from Nostoc punctiforme)"/>
    <property type="match status" value="1"/>
</dbReference>
<organism evidence="3 4">
    <name type="scientific">[Eubacterium] siraeum</name>
    <dbReference type="NCBI Taxonomy" id="39492"/>
    <lineage>
        <taxon>Bacteria</taxon>
        <taxon>Bacillati</taxon>
        <taxon>Bacillota</taxon>
        <taxon>Clostridia</taxon>
        <taxon>Eubacteriales</taxon>
        <taxon>Oscillospiraceae</taxon>
        <taxon>Oscillospiraceae incertae sedis</taxon>
    </lineage>
</organism>